<sequence>MSSTSGYLIVGVWARYVKSLKQIAQQKEEKEVMQLLIDNMNGEVGLMDAIMAAAKQVDEHLDKIIDWSDFDGVFDYEHIDTFAGDEETLDKVVWDAIVAGADVVPLADKWLRSRERLAPFFKA</sequence>
<accession>A0A2T4MWS0</accession>
<organism evidence="1 2">
    <name type="scientific">Aeromonas veronii</name>
    <dbReference type="NCBI Taxonomy" id="654"/>
    <lineage>
        <taxon>Bacteria</taxon>
        <taxon>Pseudomonadati</taxon>
        <taxon>Pseudomonadota</taxon>
        <taxon>Gammaproteobacteria</taxon>
        <taxon>Aeromonadales</taxon>
        <taxon>Aeromonadaceae</taxon>
        <taxon>Aeromonas</taxon>
    </lineage>
</organism>
<evidence type="ECO:0000313" key="2">
    <source>
        <dbReference type="Proteomes" id="UP000241986"/>
    </source>
</evidence>
<reference evidence="1 2" key="1">
    <citation type="submission" date="2018-03" db="EMBL/GenBank/DDBJ databases">
        <title>Aeromonas veronii whole genome sequencing and analysis.</title>
        <authorList>
            <person name="Xie H."/>
            <person name="Liu T."/>
            <person name="Wang K."/>
        </authorList>
    </citation>
    <scope>NUCLEOTIDE SEQUENCE [LARGE SCALE GENOMIC DNA]</scope>
    <source>
        <strain evidence="1 2">XH.VA.1</strain>
    </source>
</reference>
<dbReference type="RefSeq" id="WP_107684656.1">
    <property type="nucleotide sequence ID" value="NZ_PZKL01000045.1"/>
</dbReference>
<comment type="caution">
    <text evidence="1">The sequence shown here is derived from an EMBL/GenBank/DDBJ whole genome shotgun (WGS) entry which is preliminary data.</text>
</comment>
<evidence type="ECO:0000313" key="1">
    <source>
        <dbReference type="EMBL" id="PTH79031.1"/>
    </source>
</evidence>
<protein>
    <submittedName>
        <fullName evidence="1">Uncharacterized protein</fullName>
    </submittedName>
</protein>
<dbReference type="EMBL" id="PZKL01000045">
    <property type="protein sequence ID" value="PTH79031.1"/>
    <property type="molecule type" value="Genomic_DNA"/>
</dbReference>
<gene>
    <name evidence="1" type="ORF">DAA48_21580</name>
</gene>
<name>A0A2T4MWS0_AERVE</name>
<proteinExistence type="predicted"/>
<dbReference type="Proteomes" id="UP000241986">
    <property type="component" value="Unassembled WGS sequence"/>
</dbReference>
<dbReference type="AlphaFoldDB" id="A0A2T4MWS0"/>